<dbReference type="EMBL" id="JAIWYP010000005">
    <property type="protein sequence ID" value="KAH3816698.1"/>
    <property type="molecule type" value="Genomic_DNA"/>
</dbReference>
<keyword evidence="3" id="KW-1185">Reference proteome</keyword>
<dbReference type="AlphaFoldDB" id="A0A9D4GH30"/>
<name>A0A9D4GH30_DREPO</name>
<gene>
    <name evidence="2" type="ORF">DPMN_118219</name>
</gene>
<evidence type="ECO:0000313" key="3">
    <source>
        <dbReference type="Proteomes" id="UP000828390"/>
    </source>
</evidence>
<reference evidence="2" key="2">
    <citation type="submission" date="2020-11" db="EMBL/GenBank/DDBJ databases">
        <authorList>
            <person name="McCartney M.A."/>
            <person name="Auch B."/>
            <person name="Kono T."/>
            <person name="Mallez S."/>
            <person name="Becker A."/>
            <person name="Gohl D.M."/>
            <person name="Silverstein K.A.T."/>
            <person name="Koren S."/>
            <person name="Bechman K.B."/>
            <person name="Herman A."/>
            <person name="Abrahante J.E."/>
            <person name="Garbe J."/>
        </authorList>
    </citation>
    <scope>NUCLEOTIDE SEQUENCE</scope>
    <source>
        <strain evidence="2">Duluth1</strain>
        <tissue evidence="2">Whole animal</tissue>
    </source>
</reference>
<dbReference type="Proteomes" id="UP000828390">
    <property type="component" value="Unassembled WGS sequence"/>
</dbReference>
<protein>
    <submittedName>
        <fullName evidence="2">Uncharacterized protein</fullName>
    </submittedName>
</protein>
<feature type="transmembrane region" description="Helical" evidence="1">
    <location>
        <begin position="28"/>
        <end position="51"/>
    </location>
</feature>
<evidence type="ECO:0000313" key="2">
    <source>
        <dbReference type="EMBL" id="KAH3816698.1"/>
    </source>
</evidence>
<reference evidence="2" key="1">
    <citation type="journal article" date="2019" name="bioRxiv">
        <title>The Genome of the Zebra Mussel, Dreissena polymorpha: A Resource for Invasive Species Research.</title>
        <authorList>
            <person name="McCartney M.A."/>
            <person name="Auch B."/>
            <person name="Kono T."/>
            <person name="Mallez S."/>
            <person name="Zhang Y."/>
            <person name="Obille A."/>
            <person name="Becker A."/>
            <person name="Abrahante J.E."/>
            <person name="Garbe J."/>
            <person name="Badalamenti J.P."/>
            <person name="Herman A."/>
            <person name="Mangelson H."/>
            <person name="Liachko I."/>
            <person name="Sullivan S."/>
            <person name="Sone E.D."/>
            <person name="Koren S."/>
            <person name="Silverstein K.A.T."/>
            <person name="Beckman K.B."/>
            <person name="Gohl D.M."/>
        </authorList>
    </citation>
    <scope>NUCLEOTIDE SEQUENCE</scope>
    <source>
        <strain evidence="2">Duluth1</strain>
        <tissue evidence="2">Whole animal</tissue>
    </source>
</reference>
<evidence type="ECO:0000256" key="1">
    <source>
        <dbReference type="SAM" id="Phobius"/>
    </source>
</evidence>
<keyword evidence="1" id="KW-0812">Transmembrane</keyword>
<keyword evidence="1" id="KW-1133">Transmembrane helix</keyword>
<sequence>MPSFVSTVLSFVIEIISMDDLCQLHQVTYIGVSVGGFISLIAFIVAATIIYKRRNCTKKDSINERTHTCGKSDNSNESRYVNVTNIYTEINEAHLDGPREFNDNANRIDYASDCYSG</sequence>
<keyword evidence="1" id="KW-0472">Membrane</keyword>
<proteinExistence type="predicted"/>
<organism evidence="2 3">
    <name type="scientific">Dreissena polymorpha</name>
    <name type="common">Zebra mussel</name>
    <name type="synonym">Mytilus polymorpha</name>
    <dbReference type="NCBI Taxonomy" id="45954"/>
    <lineage>
        <taxon>Eukaryota</taxon>
        <taxon>Metazoa</taxon>
        <taxon>Spiralia</taxon>
        <taxon>Lophotrochozoa</taxon>
        <taxon>Mollusca</taxon>
        <taxon>Bivalvia</taxon>
        <taxon>Autobranchia</taxon>
        <taxon>Heteroconchia</taxon>
        <taxon>Euheterodonta</taxon>
        <taxon>Imparidentia</taxon>
        <taxon>Neoheterodontei</taxon>
        <taxon>Myida</taxon>
        <taxon>Dreissenoidea</taxon>
        <taxon>Dreissenidae</taxon>
        <taxon>Dreissena</taxon>
    </lineage>
</organism>
<accession>A0A9D4GH30</accession>
<comment type="caution">
    <text evidence="2">The sequence shown here is derived from an EMBL/GenBank/DDBJ whole genome shotgun (WGS) entry which is preliminary data.</text>
</comment>